<name>A0A3S5K3E1_9CYAN</name>
<reference evidence="6" key="2">
    <citation type="journal article" date="2019" name="Genome Biol. Evol.">
        <title>Day and night: Metabolic profiles and evolutionary relationships of six axenic non-marine cyanobacteria.</title>
        <authorList>
            <person name="Will S.E."/>
            <person name="Henke P."/>
            <person name="Boedeker C."/>
            <person name="Huang S."/>
            <person name="Brinkmann H."/>
            <person name="Rohde M."/>
            <person name="Jarek M."/>
            <person name="Friedl T."/>
            <person name="Seufert S."/>
            <person name="Schumacher M."/>
            <person name="Overmann J."/>
            <person name="Neumann-Schaal M."/>
            <person name="Petersen J."/>
        </authorList>
    </citation>
    <scope>NUCLEOTIDE SEQUENCE [LARGE SCALE GENOMIC DNA]</scope>
    <source>
        <strain evidence="6">PCC 7102</strain>
    </source>
</reference>
<dbReference type="PANTHER" id="PTHR43140">
    <property type="entry name" value="TYPE-1 RESTRICTION ENZYME ECOKI SPECIFICITY PROTEIN"/>
    <property type="match status" value="1"/>
</dbReference>
<dbReference type="OrthoDB" id="9815652at2"/>
<sequence>MPQSVDVGVPFLSAKDLKDDGTLDFSNPKYISEEDFERLSRKIKPRFGDIIYSRIGAKLGKARLVEVEKKFLISYSCCLIRPIHECINSKYLQLFLDSRLALNQAHIGTQSIGVPDLGLGVIKQYKVPIPPIAEQHRIVAKVDQLMKLCDELEARQQKKREARVTINNTAIAQLKSAREPEEFNKSWQRIYNNFDLLYSTPENIGKLRQAILQLAVMGKLAPQDPRDEPLEKTINELEEERLSLELSEKDKKNIIQKFSDVRK</sequence>
<reference evidence="6" key="1">
    <citation type="submission" date="2018-12" db="EMBL/GenBank/DDBJ databases">
        <authorList>
            <person name="Will S."/>
            <person name="Neumann-Schaal M."/>
            <person name="Henke P."/>
        </authorList>
    </citation>
    <scope>NUCLEOTIDE SEQUENCE</scope>
    <source>
        <strain evidence="6">PCC 7102</strain>
    </source>
</reference>
<evidence type="ECO:0000256" key="1">
    <source>
        <dbReference type="ARBA" id="ARBA00010923"/>
    </source>
</evidence>
<accession>A0A3S5K3E1</accession>
<gene>
    <name evidence="6" type="ORF">DSM106972_030610</name>
</gene>
<feature type="domain" description="Type I restriction modification DNA specificity" evidence="5">
    <location>
        <begin position="12"/>
        <end position="158"/>
    </location>
</feature>
<dbReference type="InterPro" id="IPR044946">
    <property type="entry name" value="Restrct_endonuc_typeI_TRD_sf"/>
</dbReference>
<dbReference type="SUPFAM" id="SSF116734">
    <property type="entry name" value="DNA methylase specificity domain"/>
    <property type="match status" value="1"/>
</dbReference>
<proteinExistence type="inferred from homology"/>
<organism evidence="6 7">
    <name type="scientific">Dulcicalothrix desertica PCC 7102</name>
    <dbReference type="NCBI Taxonomy" id="232991"/>
    <lineage>
        <taxon>Bacteria</taxon>
        <taxon>Bacillati</taxon>
        <taxon>Cyanobacteriota</taxon>
        <taxon>Cyanophyceae</taxon>
        <taxon>Nostocales</taxon>
        <taxon>Calotrichaceae</taxon>
        <taxon>Dulcicalothrix</taxon>
    </lineage>
</organism>
<comment type="caution">
    <text evidence="6">The sequence shown here is derived from an EMBL/GenBank/DDBJ whole genome shotgun (WGS) entry which is preliminary data.</text>
</comment>
<keyword evidence="7" id="KW-1185">Reference proteome</keyword>
<dbReference type="InterPro" id="IPR051212">
    <property type="entry name" value="Type-I_RE_S_subunit"/>
</dbReference>
<protein>
    <recommendedName>
        <fullName evidence="5">Type I restriction modification DNA specificity domain-containing protein</fullName>
    </recommendedName>
</protein>
<comment type="subunit">
    <text evidence="4">The methyltransferase is composed of M and S polypeptides.</text>
</comment>
<evidence type="ECO:0000256" key="2">
    <source>
        <dbReference type="ARBA" id="ARBA00022747"/>
    </source>
</evidence>
<evidence type="ECO:0000259" key="5">
    <source>
        <dbReference type="Pfam" id="PF01420"/>
    </source>
</evidence>
<dbReference type="PANTHER" id="PTHR43140:SF1">
    <property type="entry name" value="TYPE I RESTRICTION ENZYME ECOKI SPECIFICITY SUBUNIT"/>
    <property type="match status" value="1"/>
</dbReference>
<dbReference type="Gene3D" id="3.90.220.20">
    <property type="entry name" value="DNA methylase specificity domains"/>
    <property type="match status" value="1"/>
</dbReference>
<dbReference type="EMBL" id="RSCL01000006">
    <property type="protein sequence ID" value="RUT06804.1"/>
    <property type="molecule type" value="Genomic_DNA"/>
</dbReference>
<dbReference type="Proteomes" id="UP000271624">
    <property type="component" value="Unassembled WGS sequence"/>
</dbReference>
<dbReference type="GO" id="GO:0003677">
    <property type="term" value="F:DNA binding"/>
    <property type="evidence" value="ECO:0007669"/>
    <property type="project" value="UniProtKB-KW"/>
</dbReference>
<comment type="similarity">
    <text evidence="1">Belongs to the type-I restriction system S methylase family.</text>
</comment>
<keyword evidence="2" id="KW-0680">Restriction system</keyword>
<evidence type="ECO:0000256" key="3">
    <source>
        <dbReference type="ARBA" id="ARBA00023125"/>
    </source>
</evidence>
<keyword evidence="3" id="KW-0238">DNA-binding</keyword>
<dbReference type="Pfam" id="PF01420">
    <property type="entry name" value="Methylase_S"/>
    <property type="match status" value="1"/>
</dbReference>
<evidence type="ECO:0000313" key="7">
    <source>
        <dbReference type="Proteomes" id="UP000271624"/>
    </source>
</evidence>
<dbReference type="GO" id="GO:0009307">
    <property type="term" value="P:DNA restriction-modification system"/>
    <property type="evidence" value="ECO:0007669"/>
    <property type="project" value="UniProtKB-KW"/>
</dbReference>
<dbReference type="InterPro" id="IPR000055">
    <property type="entry name" value="Restrct_endonuc_typeI_TRD"/>
</dbReference>
<evidence type="ECO:0000256" key="4">
    <source>
        <dbReference type="ARBA" id="ARBA00038652"/>
    </source>
</evidence>
<dbReference type="RefSeq" id="WP_127081559.1">
    <property type="nucleotide sequence ID" value="NZ_RSCL01000006.1"/>
</dbReference>
<dbReference type="AlphaFoldDB" id="A0A3S5K3E1"/>
<evidence type="ECO:0000313" key="6">
    <source>
        <dbReference type="EMBL" id="RUT06804.1"/>
    </source>
</evidence>